<feature type="binding site" evidence="7">
    <location>
        <position position="167"/>
    </location>
    <ligand>
        <name>substrate</name>
    </ligand>
</feature>
<keyword evidence="3 7" id="KW-0808">Transferase</keyword>
<dbReference type="Gene3D" id="3.20.20.105">
    <property type="entry name" value="Queuine tRNA-ribosyltransferase-like"/>
    <property type="match status" value="1"/>
</dbReference>
<evidence type="ECO:0000256" key="1">
    <source>
        <dbReference type="ARBA" id="ARBA00004691"/>
    </source>
</evidence>
<evidence type="ECO:0000256" key="3">
    <source>
        <dbReference type="ARBA" id="ARBA00022679"/>
    </source>
</evidence>
<feature type="active site" description="Proton acceptor" evidence="7">
    <location>
        <position position="113"/>
    </location>
</feature>
<protein>
    <recommendedName>
        <fullName evidence="7">Queuine tRNA-ribosyltransferase</fullName>
        <ecNumber evidence="7">2.4.2.29</ecNumber>
    </recommendedName>
    <alternativeName>
        <fullName evidence="7">Guanine insertion enzyme</fullName>
    </alternativeName>
    <alternativeName>
        <fullName evidence="7">tRNA-guanine transglycosylase</fullName>
    </alternativeName>
</protein>
<keyword evidence="10" id="KW-1185">Reference proteome</keyword>
<comment type="cofactor">
    <cofactor evidence="7">
        <name>Zn(2+)</name>
        <dbReference type="ChEBI" id="CHEBI:29105"/>
    </cofactor>
    <text evidence="7">Binds 1 zinc ion per subunit.</text>
</comment>
<organism evidence="9 10">
    <name type="scientific">Pyxidicoccus fallax</name>
    <dbReference type="NCBI Taxonomy" id="394095"/>
    <lineage>
        <taxon>Bacteria</taxon>
        <taxon>Pseudomonadati</taxon>
        <taxon>Myxococcota</taxon>
        <taxon>Myxococcia</taxon>
        <taxon>Myxococcales</taxon>
        <taxon>Cystobacterineae</taxon>
        <taxon>Myxococcaceae</taxon>
        <taxon>Pyxidicoccus</taxon>
    </lineage>
</organism>
<dbReference type="InterPro" id="IPR036511">
    <property type="entry name" value="TGT-like_sf"/>
</dbReference>
<feature type="binding site" evidence="7">
    <location>
        <position position="355"/>
    </location>
    <ligand>
        <name>Zn(2+)</name>
        <dbReference type="ChEBI" id="CHEBI:29105"/>
    </ligand>
</feature>
<dbReference type="GO" id="GO:0008479">
    <property type="term" value="F:tRNA-guanosine(34) queuine transglycosylase activity"/>
    <property type="evidence" value="ECO:0007669"/>
    <property type="project" value="UniProtKB-UniRule"/>
</dbReference>
<dbReference type="Pfam" id="PF01702">
    <property type="entry name" value="TGT"/>
    <property type="match status" value="1"/>
</dbReference>
<keyword evidence="5 7" id="KW-0671">Queuosine biosynthesis</keyword>
<evidence type="ECO:0000256" key="7">
    <source>
        <dbReference type="HAMAP-Rule" id="MF_00168"/>
    </source>
</evidence>
<keyword evidence="7" id="KW-0479">Metal-binding</keyword>
<dbReference type="NCBIfam" id="TIGR00430">
    <property type="entry name" value="Q_tRNA_tgt"/>
    <property type="match status" value="1"/>
</dbReference>
<feature type="binding site" evidence="7">
    <location>
        <position position="329"/>
    </location>
    <ligand>
        <name>Zn(2+)</name>
        <dbReference type="ChEBI" id="CHEBI:29105"/>
    </ligand>
</feature>
<comment type="catalytic activity">
    <reaction evidence="6 7">
        <text>7-aminomethyl-7-carbaguanine + guanosine(34) in tRNA = 7-aminomethyl-7-carbaguanosine(34) in tRNA + guanine</text>
        <dbReference type="Rhea" id="RHEA:24104"/>
        <dbReference type="Rhea" id="RHEA-COMP:10341"/>
        <dbReference type="Rhea" id="RHEA-COMP:10342"/>
        <dbReference type="ChEBI" id="CHEBI:16235"/>
        <dbReference type="ChEBI" id="CHEBI:58703"/>
        <dbReference type="ChEBI" id="CHEBI:74269"/>
        <dbReference type="ChEBI" id="CHEBI:82833"/>
        <dbReference type="EC" id="2.4.2.29"/>
    </reaction>
</comment>
<dbReference type="GO" id="GO:0046872">
    <property type="term" value="F:metal ion binding"/>
    <property type="evidence" value="ECO:0007669"/>
    <property type="project" value="UniProtKB-KW"/>
</dbReference>
<feature type="binding site" evidence="7">
    <location>
        <position position="209"/>
    </location>
    <ligand>
        <name>substrate</name>
    </ligand>
</feature>
<evidence type="ECO:0000259" key="8">
    <source>
        <dbReference type="Pfam" id="PF01702"/>
    </source>
</evidence>
<sequence length="398" mass="44190">MDAERQAGQRGEKGDSRVAPGLVRFELLHEDKGTKARRGRLHTPHGPVETPIFMPVGTVGSVKGVGPDDLLTLDAQIILGNTYHLMLRPGEALVGELGGLHQFVSWNRPMLTDSGGFQVFSLSEKRKITEEGAAFQSHLDGARHFLSPERSIEIQETLGADIIMAFDECPPSTSDRAYLEQSLARTTRWLHRCEKAWSRGRSSLFGIVQGALHEDLRKRHAEEVCAVDLPGYALGGYSVGEAPEAMHASVAYSAPLLPRDKPRYLMGVGTPIDLVTCVEAGVDMFDCVLPTRCARNGLLFTSEGKLVIRNASFAKDPRPVDPACNCYTCRNFSRAYLRHLFAAGEILAMRLNTIHNLHYFLGLMAEVRRAVSEDRFAAFAREFRERSRAQETERTRGR</sequence>
<keyword evidence="2 7" id="KW-0328">Glycosyltransferase</keyword>
<feature type="binding site" evidence="7">
    <location>
        <position position="324"/>
    </location>
    <ligand>
        <name>Zn(2+)</name>
        <dbReference type="ChEBI" id="CHEBI:29105"/>
    </ligand>
</feature>
<name>A0A848L8A6_9BACT</name>
<dbReference type="GO" id="GO:0005829">
    <property type="term" value="C:cytosol"/>
    <property type="evidence" value="ECO:0007669"/>
    <property type="project" value="TreeGrafter"/>
</dbReference>
<dbReference type="PANTHER" id="PTHR46499:SF1">
    <property type="entry name" value="QUEUINE TRNA-RIBOSYLTRANSFERASE"/>
    <property type="match status" value="1"/>
</dbReference>
<proteinExistence type="inferred from homology"/>
<dbReference type="AlphaFoldDB" id="A0A848L8A6"/>
<evidence type="ECO:0000256" key="6">
    <source>
        <dbReference type="ARBA" id="ARBA00050112"/>
    </source>
</evidence>
<dbReference type="FunFam" id="3.20.20.105:FF:000001">
    <property type="entry name" value="Queuine tRNA-ribosyltransferase"/>
    <property type="match status" value="1"/>
</dbReference>
<keyword evidence="7" id="KW-0862">Zinc</keyword>
<feature type="domain" description="tRNA-guanine(15) transglycosylase-like" evidence="8">
    <location>
        <begin position="34"/>
        <end position="386"/>
    </location>
</feature>
<keyword evidence="4 7" id="KW-0819">tRNA processing</keyword>
<dbReference type="InterPro" id="IPR002616">
    <property type="entry name" value="tRNA_ribo_trans-like"/>
</dbReference>
<feature type="binding site" evidence="7">
    <location>
        <position position="326"/>
    </location>
    <ligand>
        <name>Zn(2+)</name>
        <dbReference type="ChEBI" id="CHEBI:29105"/>
    </ligand>
</feature>
<dbReference type="HAMAP" id="MF_00168">
    <property type="entry name" value="Q_tRNA_Tgt"/>
    <property type="match status" value="1"/>
</dbReference>
<dbReference type="RefSeq" id="WP_169344524.1">
    <property type="nucleotide sequence ID" value="NZ_JABBJJ010000034.1"/>
</dbReference>
<evidence type="ECO:0000256" key="5">
    <source>
        <dbReference type="ARBA" id="ARBA00022785"/>
    </source>
</evidence>
<dbReference type="Proteomes" id="UP000518300">
    <property type="component" value="Unassembled WGS sequence"/>
</dbReference>
<feature type="region of interest" description="RNA binding; important for wobble base 34 recognition" evidence="7">
    <location>
        <begin position="291"/>
        <end position="295"/>
    </location>
</feature>
<dbReference type="InterPro" id="IPR050076">
    <property type="entry name" value="ArchSynthase1/Queuine_TRR"/>
</dbReference>
<dbReference type="PANTHER" id="PTHR46499">
    <property type="entry name" value="QUEUINE TRNA-RIBOSYLTRANSFERASE"/>
    <property type="match status" value="1"/>
</dbReference>
<evidence type="ECO:0000256" key="4">
    <source>
        <dbReference type="ARBA" id="ARBA00022694"/>
    </source>
</evidence>
<accession>A0A848L8A6</accession>
<comment type="subunit">
    <text evidence="7">Homodimer. Within each dimer, one monomer is responsible for RNA recognition and catalysis, while the other monomer binds to the replacement base PreQ1.</text>
</comment>
<dbReference type="NCBIfam" id="TIGR00449">
    <property type="entry name" value="tgt_general"/>
    <property type="match status" value="1"/>
</dbReference>
<feature type="binding site" evidence="7">
    <location>
        <begin position="113"/>
        <end position="117"/>
    </location>
    <ligand>
        <name>substrate</name>
    </ligand>
</feature>
<comment type="pathway">
    <text evidence="1 7">tRNA modification; tRNA-queuosine biosynthesis.</text>
</comment>
<gene>
    <name evidence="7 9" type="primary">tgt</name>
    <name evidence="9" type="ORF">HG543_10225</name>
</gene>
<dbReference type="EC" id="2.4.2.29" evidence="7"/>
<feature type="region of interest" description="RNA binding" evidence="7">
    <location>
        <begin position="267"/>
        <end position="273"/>
    </location>
</feature>
<dbReference type="EMBL" id="JABBJJ010000034">
    <property type="protein sequence ID" value="NMO15230.1"/>
    <property type="molecule type" value="Genomic_DNA"/>
</dbReference>
<dbReference type="GO" id="GO:0008616">
    <property type="term" value="P:tRNA queuosine(34) biosynthetic process"/>
    <property type="evidence" value="ECO:0007669"/>
    <property type="project" value="UniProtKB-UniRule"/>
</dbReference>
<comment type="function">
    <text evidence="7">Catalyzes the base-exchange of a guanine (G) residue with the queuine precursor 7-aminomethyl-7-deazaguanine (PreQ1) at position 34 (anticodon wobble position) in tRNAs with GU(N) anticodons (tRNA-Asp, -Asn, -His and -Tyr). Catalysis occurs through a double-displacement mechanism. The nucleophile active site attacks the C1' of nucleotide 34 to detach the guanine base from the RNA, forming a covalent enzyme-RNA intermediate. The proton acceptor active site deprotonates the incoming PreQ1, allowing a nucleophilic attack on the C1' of the ribose to form the product. After dissociation, two additional enzymatic reactions on the tRNA convert PreQ1 to queuine (Q), resulting in the hypermodified nucleoside queuosine (7-(((4,5-cis-dihydroxy-2-cyclopenten-1-yl)amino)methyl)-7-deazaguanosine).</text>
</comment>
<evidence type="ECO:0000256" key="2">
    <source>
        <dbReference type="ARBA" id="ARBA00022676"/>
    </source>
</evidence>
<comment type="caution">
    <text evidence="9">The sequence shown here is derived from an EMBL/GenBank/DDBJ whole genome shotgun (WGS) entry which is preliminary data.</text>
</comment>
<dbReference type="SUPFAM" id="SSF51713">
    <property type="entry name" value="tRNA-guanine transglycosylase"/>
    <property type="match status" value="1"/>
</dbReference>
<dbReference type="InterPro" id="IPR004803">
    <property type="entry name" value="TGT"/>
</dbReference>
<comment type="similarity">
    <text evidence="7">Belongs to the queuine tRNA-ribosyltransferase family.</text>
</comment>
<dbReference type="UniPathway" id="UPA00392"/>
<feature type="active site" description="Nucleophile" evidence="7">
    <location>
        <position position="286"/>
    </location>
</feature>
<reference evidence="9 10" key="1">
    <citation type="submission" date="2020-04" db="EMBL/GenBank/DDBJ databases">
        <title>Draft genome of Pyxidicoccus fallax type strain.</title>
        <authorList>
            <person name="Whitworth D.E."/>
        </authorList>
    </citation>
    <scope>NUCLEOTIDE SEQUENCE [LARGE SCALE GENOMIC DNA]</scope>
    <source>
        <strain evidence="9 10">DSM 14698</strain>
    </source>
</reference>
<evidence type="ECO:0000313" key="10">
    <source>
        <dbReference type="Proteomes" id="UP000518300"/>
    </source>
</evidence>
<feature type="binding site" evidence="7">
    <location>
        <position position="236"/>
    </location>
    <ligand>
        <name>substrate</name>
    </ligand>
</feature>
<evidence type="ECO:0000313" key="9">
    <source>
        <dbReference type="EMBL" id="NMO15230.1"/>
    </source>
</evidence>